<accession>A0A2P2KWE4</accession>
<dbReference type="EMBL" id="GGEC01029533">
    <property type="protein sequence ID" value="MBX10017.1"/>
    <property type="molecule type" value="Transcribed_RNA"/>
</dbReference>
<organism evidence="1">
    <name type="scientific">Rhizophora mucronata</name>
    <name type="common">Asiatic mangrove</name>
    <dbReference type="NCBI Taxonomy" id="61149"/>
    <lineage>
        <taxon>Eukaryota</taxon>
        <taxon>Viridiplantae</taxon>
        <taxon>Streptophyta</taxon>
        <taxon>Embryophyta</taxon>
        <taxon>Tracheophyta</taxon>
        <taxon>Spermatophyta</taxon>
        <taxon>Magnoliopsida</taxon>
        <taxon>eudicotyledons</taxon>
        <taxon>Gunneridae</taxon>
        <taxon>Pentapetalae</taxon>
        <taxon>rosids</taxon>
        <taxon>fabids</taxon>
        <taxon>Malpighiales</taxon>
        <taxon>Rhizophoraceae</taxon>
        <taxon>Rhizophora</taxon>
    </lineage>
</organism>
<proteinExistence type="predicted"/>
<sequence length="31" mass="3649">MNKRAVNREPHIASNILHCLLLQPEFTLKFD</sequence>
<protein>
    <submittedName>
        <fullName evidence="1">NAD-dependent malic enzyme 59 kDa isoform-like</fullName>
    </submittedName>
</protein>
<dbReference type="AlphaFoldDB" id="A0A2P2KWE4"/>
<reference evidence="1" key="1">
    <citation type="submission" date="2018-02" db="EMBL/GenBank/DDBJ databases">
        <title>Rhizophora mucronata_Transcriptome.</title>
        <authorList>
            <person name="Meera S.P."/>
            <person name="Sreeshan A."/>
            <person name="Augustine A."/>
        </authorList>
    </citation>
    <scope>NUCLEOTIDE SEQUENCE</scope>
    <source>
        <tissue evidence="1">Leaf</tissue>
    </source>
</reference>
<name>A0A2P2KWE4_RHIMU</name>
<evidence type="ECO:0000313" key="1">
    <source>
        <dbReference type="EMBL" id="MBX10017.1"/>
    </source>
</evidence>